<dbReference type="AlphaFoldDB" id="A0AAE0H8G9"/>
<dbReference type="Pfam" id="PF06985">
    <property type="entry name" value="HET"/>
    <property type="match status" value="1"/>
</dbReference>
<comment type="caution">
    <text evidence="3">The sequence shown here is derived from an EMBL/GenBank/DDBJ whole genome shotgun (WGS) entry which is preliminary data.</text>
</comment>
<reference evidence="3" key="1">
    <citation type="journal article" date="2023" name="Mol. Phylogenet. Evol.">
        <title>Genome-scale phylogeny and comparative genomics of the fungal order Sordariales.</title>
        <authorList>
            <person name="Hensen N."/>
            <person name="Bonometti L."/>
            <person name="Westerberg I."/>
            <person name="Brannstrom I.O."/>
            <person name="Guillou S."/>
            <person name="Cros-Aarteil S."/>
            <person name="Calhoun S."/>
            <person name="Haridas S."/>
            <person name="Kuo A."/>
            <person name="Mondo S."/>
            <person name="Pangilinan J."/>
            <person name="Riley R."/>
            <person name="LaButti K."/>
            <person name="Andreopoulos B."/>
            <person name="Lipzen A."/>
            <person name="Chen C."/>
            <person name="Yan M."/>
            <person name="Daum C."/>
            <person name="Ng V."/>
            <person name="Clum A."/>
            <person name="Steindorff A."/>
            <person name="Ohm R.A."/>
            <person name="Martin F."/>
            <person name="Silar P."/>
            <person name="Natvig D.O."/>
            <person name="Lalanne C."/>
            <person name="Gautier V."/>
            <person name="Ament-Velasquez S.L."/>
            <person name="Kruys A."/>
            <person name="Hutchinson M.I."/>
            <person name="Powell A.J."/>
            <person name="Barry K."/>
            <person name="Miller A.N."/>
            <person name="Grigoriev I.V."/>
            <person name="Debuchy R."/>
            <person name="Gladieux P."/>
            <person name="Hiltunen Thoren M."/>
            <person name="Johannesson H."/>
        </authorList>
    </citation>
    <scope>NUCLEOTIDE SEQUENCE</scope>
    <source>
        <strain evidence="3">CBS 168.71</strain>
    </source>
</reference>
<keyword evidence="1" id="KW-1133">Transmembrane helix</keyword>
<protein>
    <submittedName>
        <fullName evidence="3">Heterokaryon incompatibility protein-domain-containing protein</fullName>
    </submittedName>
</protein>
<dbReference type="Proteomes" id="UP001278766">
    <property type="component" value="Unassembled WGS sequence"/>
</dbReference>
<feature type="transmembrane region" description="Helical" evidence="1">
    <location>
        <begin position="663"/>
        <end position="680"/>
    </location>
</feature>
<keyword evidence="1" id="KW-0472">Membrane</keyword>
<dbReference type="InterPro" id="IPR010730">
    <property type="entry name" value="HET"/>
</dbReference>
<reference evidence="3" key="2">
    <citation type="submission" date="2023-06" db="EMBL/GenBank/DDBJ databases">
        <authorList>
            <consortium name="Lawrence Berkeley National Laboratory"/>
            <person name="Haridas S."/>
            <person name="Hensen N."/>
            <person name="Bonometti L."/>
            <person name="Westerberg I."/>
            <person name="Brannstrom I.O."/>
            <person name="Guillou S."/>
            <person name="Cros-Aarteil S."/>
            <person name="Calhoun S."/>
            <person name="Kuo A."/>
            <person name="Mondo S."/>
            <person name="Pangilinan J."/>
            <person name="Riley R."/>
            <person name="Labutti K."/>
            <person name="Andreopoulos B."/>
            <person name="Lipzen A."/>
            <person name="Chen C."/>
            <person name="Yanf M."/>
            <person name="Daum C."/>
            <person name="Ng V."/>
            <person name="Clum A."/>
            <person name="Steindorff A."/>
            <person name="Ohm R."/>
            <person name="Martin F."/>
            <person name="Silar P."/>
            <person name="Natvig D."/>
            <person name="Lalanne C."/>
            <person name="Gautier V."/>
            <person name="Ament-Velasquez S.L."/>
            <person name="Kruys A."/>
            <person name="Hutchinson M.I."/>
            <person name="Powell A.J."/>
            <person name="Barry K."/>
            <person name="Miller A.N."/>
            <person name="Grigoriev I.V."/>
            <person name="Debuchy R."/>
            <person name="Gladieux P."/>
            <person name="Thoren M.H."/>
            <person name="Johannesson H."/>
        </authorList>
    </citation>
    <scope>NUCLEOTIDE SEQUENCE</scope>
    <source>
        <strain evidence="3">CBS 168.71</strain>
    </source>
</reference>
<feature type="domain" description="Heterokaryon incompatibility" evidence="2">
    <location>
        <begin position="23"/>
        <end position="110"/>
    </location>
</feature>
<proteinExistence type="predicted"/>
<evidence type="ECO:0000313" key="3">
    <source>
        <dbReference type="EMBL" id="KAK3291908.1"/>
    </source>
</evidence>
<sequence length="741" mass="84044">MRLLNTETLEVEDGFFEKNTPPYAILSHTWGNEEVILQDLDDRLAAMRKAGYRKVEGTCRLALKEGFRYVWIDTCCIDKLSSAELSEAINSMFRWYQTAAACYVYLSDVDSGLADDNFPSQFRKSKWFTRGWTLQELIAPRQLTFHASDWSYLSHRAGLSHSISDITGINQKFLDGSRQAEGRIQSLLAQASVAERMSWASARQTTRVEDIAYSLLGIFGVNMPLLYGEGENAFLRLQHTIAGQSSDQTLFAWRREHPDPDNRISGIFAASPNAFANSADLVPFDDGGNIAPFSITNHGLHITIPIRNGTALLQCRHRDDITTIRTIALRQLRGKVYARVDTDLLGSISYKAWEWWWNKTVYVIAVGSIPERPEDGFVIRRLPDGFDSSGFCVGRMIPFRNRLSWELGDGETFEDAIILKQRGFEAHLTLCAWRESRPALDGRDRKTLASYYFTTKTRTVPKSVKNTGVGERLSAVAYHPKGMLYADITQQKALGQTICFVDIILTTTLVSTARVRLSTAINRGYHRASVWAAGVMSMAFSVSPVVVADRMTTVHDSLLKTLTNLWIPWAIFSVLFWSILRLSLLINPDNNAYISLPMRIPFDQRRIGLTVMYQFPLLALRVWYVYIQDAYQPFYSRTLGVKVSKTPMLLAFIFPLKEWIHLCIVFSFSFLLQAFIPLWVLGSPLIIISGGLLSFIILLFPFLWVMSLMESFMRHSIIARDLTGGTIVASKLENSRSKYRH</sequence>
<keyword evidence="4" id="KW-1185">Reference proteome</keyword>
<dbReference type="EMBL" id="JAUEPN010000008">
    <property type="protein sequence ID" value="KAK3291908.1"/>
    <property type="molecule type" value="Genomic_DNA"/>
</dbReference>
<evidence type="ECO:0000256" key="1">
    <source>
        <dbReference type="SAM" id="Phobius"/>
    </source>
</evidence>
<keyword evidence="1" id="KW-0812">Transmembrane</keyword>
<feature type="transmembrane region" description="Helical" evidence="1">
    <location>
        <begin position="686"/>
        <end position="706"/>
    </location>
</feature>
<evidence type="ECO:0000313" key="4">
    <source>
        <dbReference type="Proteomes" id="UP001278766"/>
    </source>
</evidence>
<dbReference type="GeneID" id="87841595"/>
<dbReference type="PANTHER" id="PTHR10622:SF10">
    <property type="entry name" value="HET DOMAIN-CONTAINING PROTEIN"/>
    <property type="match status" value="1"/>
</dbReference>
<evidence type="ECO:0000259" key="2">
    <source>
        <dbReference type="Pfam" id="PF06985"/>
    </source>
</evidence>
<feature type="transmembrane region" description="Helical" evidence="1">
    <location>
        <begin position="493"/>
        <end position="513"/>
    </location>
</feature>
<name>A0AAE0H8G9_9PEZI</name>
<dbReference type="RefSeq" id="XP_062655422.1">
    <property type="nucleotide sequence ID" value="XM_062804647.1"/>
</dbReference>
<organism evidence="3 4">
    <name type="scientific">Chaetomium fimeti</name>
    <dbReference type="NCBI Taxonomy" id="1854472"/>
    <lineage>
        <taxon>Eukaryota</taxon>
        <taxon>Fungi</taxon>
        <taxon>Dikarya</taxon>
        <taxon>Ascomycota</taxon>
        <taxon>Pezizomycotina</taxon>
        <taxon>Sordariomycetes</taxon>
        <taxon>Sordariomycetidae</taxon>
        <taxon>Sordariales</taxon>
        <taxon>Chaetomiaceae</taxon>
        <taxon>Chaetomium</taxon>
    </lineage>
</organism>
<feature type="transmembrane region" description="Helical" evidence="1">
    <location>
        <begin position="525"/>
        <end position="546"/>
    </location>
</feature>
<feature type="transmembrane region" description="Helical" evidence="1">
    <location>
        <begin position="566"/>
        <end position="586"/>
    </location>
</feature>
<dbReference type="PANTHER" id="PTHR10622">
    <property type="entry name" value="HET DOMAIN-CONTAINING PROTEIN"/>
    <property type="match status" value="1"/>
</dbReference>
<gene>
    <name evidence="3" type="ORF">B0H64DRAFT_408383</name>
</gene>
<accession>A0AAE0H8G9</accession>